<evidence type="ECO:0000313" key="3">
    <source>
        <dbReference type="Proteomes" id="UP001457282"/>
    </source>
</evidence>
<sequence length="171" mass="19919">MPKPTLKFINGSPVRHRVRARPRTPLPGQREEKKAQFRHTLAGVVPSNHRKPSRDAPDLHSTPPNRSHRAAGAGNSRPPAVAYVPLPLYRRTTIDRRRRSLYFEPQTADPLCWCAFGHQHRQNNWKAKENKKLRAGDEKERQELLHLVDRREEECKTKQKKKESCGRRTRC</sequence>
<evidence type="ECO:0000256" key="1">
    <source>
        <dbReference type="SAM" id="MobiDB-lite"/>
    </source>
</evidence>
<keyword evidence="3" id="KW-1185">Reference proteome</keyword>
<comment type="caution">
    <text evidence="2">The sequence shown here is derived from an EMBL/GenBank/DDBJ whole genome shotgun (WGS) entry which is preliminary data.</text>
</comment>
<name>A0AAW1Y4F5_RUBAR</name>
<dbReference type="Proteomes" id="UP001457282">
    <property type="component" value="Unassembled WGS sequence"/>
</dbReference>
<evidence type="ECO:0000313" key="2">
    <source>
        <dbReference type="EMBL" id="KAK9942915.1"/>
    </source>
</evidence>
<protein>
    <submittedName>
        <fullName evidence="2">Uncharacterized protein</fullName>
    </submittedName>
</protein>
<proteinExistence type="predicted"/>
<gene>
    <name evidence="2" type="ORF">M0R45_008558</name>
</gene>
<organism evidence="2 3">
    <name type="scientific">Rubus argutus</name>
    <name type="common">Southern blackberry</name>
    <dbReference type="NCBI Taxonomy" id="59490"/>
    <lineage>
        <taxon>Eukaryota</taxon>
        <taxon>Viridiplantae</taxon>
        <taxon>Streptophyta</taxon>
        <taxon>Embryophyta</taxon>
        <taxon>Tracheophyta</taxon>
        <taxon>Spermatophyta</taxon>
        <taxon>Magnoliopsida</taxon>
        <taxon>eudicotyledons</taxon>
        <taxon>Gunneridae</taxon>
        <taxon>Pentapetalae</taxon>
        <taxon>rosids</taxon>
        <taxon>fabids</taxon>
        <taxon>Rosales</taxon>
        <taxon>Rosaceae</taxon>
        <taxon>Rosoideae</taxon>
        <taxon>Rosoideae incertae sedis</taxon>
        <taxon>Rubus</taxon>
    </lineage>
</organism>
<feature type="region of interest" description="Disordered" evidence="1">
    <location>
        <begin position="152"/>
        <end position="171"/>
    </location>
</feature>
<dbReference type="EMBL" id="JBEDUW010000002">
    <property type="protein sequence ID" value="KAK9942915.1"/>
    <property type="molecule type" value="Genomic_DNA"/>
</dbReference>
<accession>A0AAW1Y4F5</accession>
<feature type="region of interest" description="Disordered" evidence="1">
    <location>
        <begin position="1"/>
        <end position="80"/>
    </location>
</feature>
<dbReference type="AlphaFoldDB" id="A0AAW1Y4F5"/>
<reference evidence="2 3" key="1">
    <citation type="journal article" date="2023" name="G3 (Bethesda)">
        <title>A chromosome-length genome assembly and annotation of blackberry (Rubus argutus, cv. 'Hillquist').</title>
        <authorList>
            <person name="Bruna T."/>
            <person name="Aryal R."/>
            <person name="Dudchenko O."/>
            <person name="Sargent D.J."/>
            <person name="Mead D."/>
            <person name="Buti M."/>
            <person name="Cavallini A."/>
            <person name="Hytonen T."/>
            <person name="Andres J."/>
            <person name="Pham M."/>
            <person name="Weisz D."/>
            <person name="Mascagni F."/>
            <person name="Usai G."/>
            <person name="Natali L."/>
            <person name="Bassil N."/>
            <person name="Fernandez G.E."/>
            <person name="Lomsadze A."/>
            <person name="Armour M."/>
            <person name="Olukolu B."/>
            <person name="Poorten T."/>
            <person name="Britton C."/>
            <person name="Davik J."/>
            <person name="Ashrafi H."/>
            <person name="Aiden E.L."/>
            <person name="Borodovsky M."/>
            <person name="Worthington M."/>
        </authorList>
    </citation>
    <scope>NUCLEOTIDE SEQUENCE [LARGE SCALE GENOMIC DNA]</scope>
    <source>
        <strain evidence="2">PI 553951</strain>
    </source>
</reference>